<dbReference type="Gene3D" id="3.40.50.2000">
    <property type="entry name" value="Glycogen Phosphorylase B"/>
    <property type="match status" value="1"/>
</dbReference>
<evidence type="ECO:0000313" key="3">
    <source>
        <dbReference type="Proteomes" id="UP000250579"/>
    </source>
</evidence>
<dbReference type="GO" id="GO:0016757">
    <property type="term" value="F:glycosyltransferase activity"/>
    <property type="evidence" value="ECO:0007669"/>
    <property type="project" value="InterPro"/>
</dbReference>
<proteinExistence type="predicted"/>
<dbReference type="SUPFAM" id="SSF53756">
    <property type="entry name" value="UDP-Glycosyltransferase/glycogen phosphorylase"/>
    <property type="match status" value="1"/>
</dbReference>
<dbReference type="PANTHER" id="PTHR46656">
    <property type="entry name" value="PUTATIVE-RELATED"/>
    <property type="match status" value="1"/>
</dbReference>
<evidence type="ECO:0000313" key="2">
    <source>
        <dbReference type="EMBL" id="AXA64759.1"/>
    </source>
</evidence>
<dbReference type="AlphaFoldDB" id="A0A2Z5A3S3"/>
<name>A0A2Z5A3S3_9PSED</name>
<keyword evidence="2" id="KW-0808">Transferase</keyword>
<feature type="domain" description="Glycosyl transferase family 1" evidence="1">
    <location>
        <begin position="396"/>
        <end position="520"/>
    </location>
</feature>
<organism evidence="2 3">
    <name type="scientific">Pseudomonas oryzihabitans</name>
    <dbReference type="NCBI Taxonomy" id="47885"/>
    <lineage>
        <taxon>Bacteria</taxon>
        <taxon>Pseudomonadati</taxon>
        <taxon>Pseudomonadota</taxon>
        <taxon>Gammaproteobacteria</taxon>
        <taxon>Pseudomonadales</taxon>
        <taxon>Pseudomonadaceae</taxon>
        <taxon>Pseudomonas</taxon>
    </lineage>
</organism>
<evidence type="ECO:0000259" key="1">
    <source>
        <dbReference type="Pfam" id="PF00534"/>
    </source>
</evidence>
<accession>A0A2Z5A3S3</accession>
<dbReference type="Proteomes" id="UP000250579">
    <property type="component" value="Chromosome"/>
</dbReference>
<dbReference type="EMBL" id="CP022198">
    <property type="protein sequence ID" value="AXA64759.1"/>
    <property type="molecule type" value="Genomic_DNA"/>
</dbReference>
<dbReference type="Pfam" id="PF00534">
    <property type="entry name" value="Glycos_transf_1"/>
    <property type="match status" value="1"/>
</dbReference>
<dbReference type="PANTHER" id="PTHR46656:SF3">
    <property type="entry name" value="PUTATIVE-RELATED"/>
    <property type="match status" value="1"/>
</dbReference>
<reference evidence="2 3" key="1">
    <citation type="submission" date="2017-06" db="EMBL/GenBank/DDBJ databases">
        <title>Evolution towards high GC content and high-temperature stress adaptation in endophytic Pseudomonas oryzihabitans impacted its plant-growth promoting traits.</title>
        <authorList>
            <person name="Nascimento F.X."/>
        </authorList>
    </citation>
    <scope>NUCLEOTIDE SEQUENCE [LARGE SCALE GENOMIC DNA]</scope>
    <source>
        <strain evidence="2 3">MS8</strain>
    </source>
</reference>
<sequence length="604" mass="68654">MNFSQYFEEPNSFVSATHYYYEEIPELGVAGISKFYHIHLAILQLREKSFPGLSLESTDSRLGFLGWCVVHGRREYQALREFSQYWRDLSVPASLPKTRWSAGISRMLHLVIAGRPDLNIDSRLATEDDQLKALAWFFVGGGLADIGMTAKDVPAWQERVLFHTDQIEKTLFSQLIYSVRPDIRSAFDLGDKEGLLAYRSWLYSCGIVEAGLSNISKARPTAWPDDEEKLEESRRLVGGVNLIGYAYGELGIGEDVRMAARCLIERNIPFVIVSVKPGQEISQDDRSLEAWVSDEPKYAVNIICLTALEMLRVFLEQGRRLFSGRYNIGYWPWELSSWPENWTHTFCLVDEIWCSSQHTFWAIDPVSAVPVKHMPMAVWINANLPSVVDSRKKFKLPLDSFIFIFSFDGNSSVYRKNPAAVLNAFISAFKEEHKQVFLVIKAMRASQGPVWDQINAAAKEDKRIKIIDAVLAKEEVVSLYNACNCFVSLHRAEGFGRGIAEALLLGMDVIATNYGGNRDFCIGDGAYLIPYQMISVGSDEYVEAVGQRWADPEVEIAAQAMRQVYLKNEGRYFEKHEISEYDDLFGLKEIGRKYYDRLAELGYV</sequence>
<gene>
    <name evidence="2" type="ORF">CE139_02705</name>
</gene>
<protein>
    <submittedName>
        <fullName evidence="2">Group 1 glycosyl transferase</fullName>
    </submittedName>
</protein>
<dbReference type="CDD" id="cd01635">
    <property type="entry name" value="Glycosyltransferase_GTB-type"/>
    <property type="match status" value="1"/>
</dbReference>
<dbReference type="InterPro" id="IPR001296">
    <property type="entry name" value="Glyco_trans_1"/>
</dbReference>